<gene>
    <name evidence="1" type="ORF">HPB47_011272</name>
</gene>
<evidence type="ECO:0000313" key="1">
    <source>
        <dbReference type="EMBL" id="KAG0411600.1"/>
    </source>
</evidence>
<organism evidence="1 2">
    <name type="scientific">Ixodes persulcatus</name>
    <name type="common">Taiga tick</name>
    <dbReference type="NCBI Taxonomy" id="34615"/>
    <lineage>
        <taxon>Eukaryota</taxon>
        <taxon>Metazoa</taxon>
        <taxon>Ecdysozoa</taxon>
        <taxon>Arthropoda</taxon>
        <taxon>Chelicerata</taxon>
        <taxon>Arachnida</taxon>
        <taxon>Acari</taxon>
        <taxon>Parasitiformes</taxon>
        <taxon>Ixodida</taxon>
        <taxon>Ixodoidea</taxon>
        <taxon>Ixodidae</taxon>
        <taxon>Ixodinae</taxon>
        <taxon>Ixodes</taxon>
    </lineage>
</organism>
<dbReference type="Proteomes" id="UP000805193">
    <property type="component" value="Unassembled WGS sequence"/>
</dbReference>
<evidence type="ECO:0000313" key="2">
    <source>
        <dbReference type="Proteomes" id="UP000805193"/>
    </source>
</evidence>
<dbReference type="EMBL" id="JABSTQ010011419">
    <property type="protein sequence ID" value="KAG0411600.1"/>
    <property type="molecule type" value="Genomic_DNA"/>
</dbReference>
<keyword evidence="2" id="KW-1185">Reference proteome</keyword>
<proteinExistence type="predicted"/>
<feature type="non-terminal residue" evidence="1">
    <location>
        <position position="611"/>
    </location>
</feature>
<reference evidence="1 2" key="1">
    <citation type="journal article" date="2020" name="Cell">
        <title>Large-Scale Comparative Analyses of Tick Genomes Elucidate Their Genetic Diversity and Vector Capacities.</title>
        <authorList>
            <consortium name="Tick Genome and Microbiome Consortium (TIGMIC)"/>
            <person name="Jia N."/>
            <person name="Wang J."/>
            <person name="Shi W."/>
            <person name="Du L."/>
            <person name="Sun Y."/>
            <person name="Zhan W."/>
            <person name="Jiang J.F."/>
            <person name="Wang Q."/>
            <person name="Zhang B."/>
            <person name="Ji P."/>
            <person name="Bell-Sakyi L."/>
            <person name="Cui X.M."/>
            <person name="Yuan T.T."/>
            <person name="Jiang B.G."/>
            <person name="Yang W.F."/>
            <person name="Lam T.T."/>
            <person name="Chang Q.C."/>
            <person name="Ding S.J."/>
            <person name="Wang X.J."/>
            <person name="Zhu J.G."/>
            <person name="Ruan X.D."/>
            <person name="Zhao L."/>
            <person name="Wei J.T."/>
            <person name="Ye R.Z."/>
            <person name="Que T.C."/>
            <person name="Du C.H."/>
            <person name="Zhou Y.H."/>
            <person name="Cheng J.X."/>
            <person name="Dai P.F."/>
            <person name="Guo W.B."/>
            <person name="Han X.H."/>
            <person name="Huang E.J."/>
            <person name="Li L.F."/>
            <person name="Wei W."/>
            <person name="Gao Y.C."/>
            <person name="Liu J.Z."/>
            <person name="Shao H.Z."/>
            <person name="Wang X."/>
            <person name="Wang C.C."/>
            <person name="Yang T.C."/>
            <person name="Huo Q.B."/>
            <person name="Li W."/>
            <person name="Chen H.Y."/>
            <person name="Chen S.E."/>
            <person name="Zhou L.G."/>
            <person name="Ni X.B."/>
            <person name="Tian J.H."/>
            <person name="Sheng Y."/>
            <person name="Liu T."/>
            <person name="Pan Y.S."/>
            <person name="Xia L.Y."/>
            <person name="Li J."/>
            <person name="Zhao F."/>
            <person name="Cao W.C."/>
        </authorList>
    </citation>
    <scope>NUCLEOTIDE SEQUENCE [LARGE SCALE GENOMIC DNA]</scope>
    <source>
        <strain evidence="1">Iper-2018</strain>
    </source>
</reference>
<sequence length="611" mass="65821">ETVASTGAAQAPTNDGGGDDEQRLRAYGLVGFRDFCAKKSPASPSLRELDKPLLAALAGEFLEQTRSRQGTLYGARALRRFQIGLNNYLRTVFGADFDLARDPAFSDVNGFLATAYGKAALPRPPAVVKLCPVASNGQSADAVIIGAEDLTKIGQYFWKVINTPRGLQQKVWFDLMIHLGSEGIENQHSMRKDSFVILKSQSDGRRRLQWKVDGQSRGAPVFDDPENPLCPVKTFQLYLTKLNVSCPSLFQRPHDGITKASRFWFHMFPLNNTMLALMMYDISKDAGLSRVYPNFCTQVLPEKGRFYQLARRGYLSLENFCSQPVKPLLPEGPKEVGGANDGGGTKEGGGAKEGPDRPVLEPIAPSKALNHADKGEDPGGTGAEEPAATPSAGGPVPFKLCAQCLTPVKAGNAQKHKGILCSVPCLEAFMKAKEMRQNIRVSFKDGTRVPQYTLSSHVGTVAPGTVVGTVTHGTQAKIIVRPALPALVKRQPSKEELQLLGKNIPDDVYSFIQQVARIQALGHPVRVAATSHEHWEAATWRHSSGKADCCGRKLRASAQHQASEDRAHAEDQPCGHAASGTPAPSHGGAAFSAAGRREESGAGAEAMLCPQ</sequence>
<feature type="non-terminal residue" evidence="1">
    <location>
        <position position="1"/>
    </location>
</feature>
<comment type="caution">
    <text evidence="1">The sequence shown here is derived from an EMBL/GenBank/DDBJ whole genome shotgun (WGS) entry which is preliminary data.</text>
</comment>
<protein>
    <submittedName>
        <fullName evidence="1">Uncharacterized protein</fullName>
    </submittedName>
</protein>
<accession>A0AC60NWS0</accession>
<name>A0AC60NWS0_IXOPE</name>